<organism evidence="3 4">
    <name type="scientific">Kineosporia succinea</name>
    <dbReference type="NCBI Taxonomy" id="84632"/>
    <lineage>
        <taxon>Bacteria</taxon>
        <taxon>Bacillati</taxon>
        <taxon>Actinomycetota</taxon>
        <taxon>Actinomycetes</taxon>
        <taxon>Kineosporiales</taxon>
        <taxon>Kineosporiaceae</taxon>
        <taxon>Kineosporia</taxon>
    </lineage>
</organism>
<evidence type="ECO:0000313" key="3">
    <source>
        <dbReference type="EMBL" id="MDP9826137.1"/>
    </source>
</evidence>
<evidence type="ECO:0008006" key="5">
    <source>
        <dbReference type="Google" id="ProtNLM"/>
    </source>
</evidence>
<keyword evidence="4" id="KW-1185">Reference proteome</keyword>
<dbReference type="EMBL" id="JAUSQZ010000001">
    <property type="protein sequence ID" value="MDP9826137.1"/>
    <property type="molecule type" value="Genomic_DNA"/>
</dbReference>
<reference evidence="3 4" key="1">
    <citation type="submission" date="2023-07" db="EMBL/GenBank/DDBJ databases">
        <title>Sequencing the genomes of 1000 actinobacteria strains.</title>
        <authorList>
            <person name="Klenk H.-P."/>
        </authorList>
    </citation>
    <scope>NUCLEOTIDE SEQUENCE [LARGE SCALE GENOMIC DNA]</scope>
    <source>
        <strain evidence="3 4">DSM 44388</strain>
    </source>
</reference>
<evidence type="ECO:0000313" key="4">
    <source>
        <dbReference type="Proteomes" id="UP001235712"/>
    </source>
</evidence>
<gene>
    <name evidence="3" type="ORF">J2S57_001886</name>
</gene>
<sequence>MDANESPSSPDRPEARPLARPKRRLTTPLIGLVALAAVLIVFAVVQSRGPTKAVKGLPAEVRRELASAASADHLAAPGTWVTVSSNSTWSDEVKEQIPDPEGVLYVAQVRGEGDGGDGGYLLFPVRAAADTATLAWATSDPVDLSGLGEVHTLSQEDLDSLN</sequence>
<dbReference type="RefSeq" id="WP_307240639.1">
    <property type="nucleotide sequence ID" value="NZ_JAUSQZ010000001.1"/>
</dbReference>
<feature type="region of interest" description="Disordered" evidence="1">
    <location>
        <begin position="1"/>
        <end position="20"/>
    </location>
</feature>
<keyword evidence="2" id="KW-1133">Transmembrane helix</keyword>
<name>A0ABT9P0D1_9ACTN</name>
<accession>A0ABT9P0D1</accession>
<comment type="caution">
    <text evidence="3">The sequence shown here is derived from an EMBL/GenBank/DDBJ whole genome shotgun (WGS) entry which is preliminary data.</text>
</comment>
<keyword evidence="2" id="KW-0812">Transmembrane</keyword>
<evidence type="ECO:0000256" key="1">
    <source>
        <dbReference type="SAM" id="MobiDB-lite"/>
    </source>
</evidence>
<feature type="transmembrane region" description="Helical" evidence="2">
    <location>
        <begin position="25"/>
        <end position="45"/>
    </location>
</feature>
<protein>
    <recommendedName>
        <fullName evidence="5">DUF4245 family protein</fullName>
    </recommendedName>
</protein>
<proteinExistence type="predicted"/>
<dbReference type="Proteomes" id="UP001235712">
    <property type="component" value="Unassembled WGS sequence"/>
</dbReference>
<evidence type="ECO:0000256" key="2">
    <source>
        <dbReference type="SAM" id="Phobius"/>
    </source>
</evidence>
<keyword evidence="2" id="KW-0472">Membrane</keyword>